<evidence type="ECO:0000256" key="3">
    <source>
        <dbReference type="ARBA" id="ARBA00022692"/>
    </source>
</evidence>
<dbReference type="AlphaFoldDB" id="A0A1I2E2R2"/>
<evidence type="ECO:0000256" key="1">
    <source>
        <dbReference type="ARBA" id="ARBA00004651"/>
    </source>
</evidence>
<feature type="domain" description="Na+/H+ antiporter NhaC-like C-terminal" evidence="7">
    <location>
        <begin position="183"/>
        <end position="462"/>
    </location>
</feature>
<dbReference type="GO" id="GO:0005886">
    <property type="term" value="C:plasma membrane"/>
    <property type="evidence" value="ECO:0007669"/>
    <property type="project" value="UniProtKB-SubCell"/>
</dbReference>
<feature type="transmembrane region" description="Helical" evidence="6">
    <location>
        <begin position="30"/>
        <end position="51"/>
    </location>
</feature>
<keyword evidence="2" id="KW-1003">Cell membrane</keyword>
<dbReference type="InterPro" id="IPR018461">
    <property type="entry name" value="Na/H_Antiport_NhaC-like_C"/>
</dbReference>
<comment type="subcellular location">
    <subcellularLocation>
        <location evidence="1">Cell membrane</location>
        <topology evidence="1">Multi-pass membrane protein</topology>
    </subcellularLocation>
</comment>
<feature type="transmembrane region" description="Helical" evidence="6">
    <location>
        <begin position="186"/>
        <end position="211"/>
    </location>
</feature>
<gene>
    <name evidence="8" type="ORF">SAMN05192532_10549</name>
</gene>
<keyword evidence="3 6" id="KW-0812">Transmembrane</keyword>
<evidence type="ECO:0000256" key="5">
    <source>
        <dbReference type="ARBA" id="ARBA00023136"/>
    </source>
</evidence>
<organism evidence="8 9">
    <name type="scientific">Alteribacillus iranensis</name>
    <dbReference type="NCBI Taxonomy" id="930128"/>
    <lineage>
        <taxon>Bacteria</taxon>
        <taxon>Bacillati</taxon>
        <taxon>Bacillota</taxon>
        <taxon>Bacilli</taxon>
        <taxon>Bacillales</taxon>
        <taxon>Bacillaceae</taxon>
        <taxon>Alteribacillus</taxon>
    </lineage>
</organism>
<evidence type="ECO:0000256" key="4">
    <source>
        <dbReference type="ARBA" id="ARBA00022989"/>
    </source>
</evidence>
<dbReference type="RefSeq" id="WP_218151631.1">
    <property type="nucleotide sequence ID" value="NZ_FONT01000005.1"/>
</dbReference>
<dbReference type="Proteomes" id="UP000199516">
    <property type="component" value="Unassembled WGS sequence"/>
</dbReference>
<sequence>MMEHAGWISLIPALSVLVFALITRRTLESLIFGSLIGFILLEQQSFFPAFVNSSLGVMGDPTIGWLILVILLFGGLISLLVKSGGALAFGNFVSSKIKSKKGALFITWLMGIVIFIDDYLNVLTVSTSMQKITDKFKTSREFLAYVVDSTAAPVCVLVPLSTWAVYVSGLFESNEVAAAGMGGAAFLQVIPFIFYGWVALIVVLLAILGVIPKLGPMKKAEIRAEELGICVPEGSGNTSLGNDEVAASIEQGDGSSGKTKPKIYNFLIPIIVLIGYTWYAEIDLLQGVMVAVAVTLVMLMVQRLMKVSELFDSLLEGFRPMIYPLGIVVASFILVDANEQLGLTAFVIETVEPLMSASMLPVVAFVSMGLVAFATGSFWGVYAVTLPIIIPLAGALDANMWLSLGAVISAGAFGSHACPYGDATVLSATGAGIDTMTHVITQMPYVLLSGGIAALGYLVLGIMM</sequence>
<feature type="transmembrane region" description="Helical" evidence="6">
    <location>
        <begin position="317"/>
        <end position="335"/>
    </location>
</feature>
<evidence type="ECO:0000313" key="8">
    <source>
        <dbReference type="EMBL" id="SFE86858.1"/>
    </source>
</evidence>
<protein>
    <submittedName>
        <fullName evidence="8">Na+/H+ antiporter NhaC</fullName>
    </submittedName>
</protein>
<dbReference type="EMBL" id="FONT01000005">
    <property type="protein sequence ID" value="SFE86858.1"/>
    <property type="molecule type" value="Genomic_DNA"/>
</dbReference>
<name>A0A1I2E2R2_9BACI</name>
<feature type="transmembrane region" description="Helical" evidence="6">
    <location>
        <begin position="102"/>
        <end position="121"/>
    </location>
</feature>
<keyword evidence="4 6" id="KW-1133">Transmembrane helix</keyword>
<evidence type="ECO:0000313" key="9">
    <source>
        <dbReference type="Proteomes" id="UP000199516"/>
    </source>
</evidence>
<feature type="transmembrane region" description="Helical" evidence="6">
    <location>
        <begin position="63"/>
        <end position="82"/>
    </location>
</feature>
<feature type="transmembrane region" description="Helical" evidence="6">
    <location>
        <begin position="263"/>
        <end position="279"/>
    </location>
</feature>
<keyword evidence="5 6" id="KW-0472">Membrane</keyword>
<evidence type="ECO:0000256" key="6">
    <source>
        <dbReference type="SAM" id="Phobius"/>
    </source>
</evidence>
<dbReference type="Pfam" id="PF03553">
    <property type="entry name" value="Na_H_antiporter"/>
    <property type="match status" value="1"/>
</dbReference>
<feature type="transmembrane region" description="Helical" evidence="6">
    <location>
        <begin position="355"/>
        <end position="374"/>
    </location>
</feature>
<feature type="transmembrane region" description="Helical" evidence="6">
    <location>
        <begin position="445"/>
        <end position="463"/>
    </location>
</feature>
<accession>A0A1I2E2R2</accession>
<reference evidence="8 9" key="1">
    <citation type="submission" date="2016-10" db="EMBL/GenBank/DDBJ databases">
        <authorList>
            <person name="de Groot N.N."/>
        </authorList>
    </citation>
    <scope>NUCLEOTIDE SEQUENCE [LARGE SCALE GENOMIC DNA]</scope>
    <source>
        <strain evidence="8 9">DSM 23995</strain>
    </source>
</reference>
<evidence type="ECO:0000256" key="2">
    <source>
        <dbReference type="ARBA" id="ARBA00022475"/>
    </source>
</evidence>
<feature type="transmembrane region" description="Helical" evidence="6">
    <location>
        <begin position="285"/>
        <end position="305"/>
    </location>
</feature>
<proteinExistence type="predicted"/>
<feature type="transmembrane region" description="Helical" evidence="6">
    <location>
        <begin position="381"/>
        <end position="402"/>
    </location>
</feature>
<dbReference type="PANTHER" id="PTHR43478:SF1">
    <property type="entry name" value="NA+_H+ ANTIPORTER NHAC-LIKE C-TERMINAL DOMAIN-CONTAINING PROTEIN"/>
    <property type="match status" value="1"/>
</dbReference>
<dbReference type="PANTHER" id="PTHR43478">
    <property type="entry name" value="NA+/H+ ANTIPORTER-RELATED"/>
    <property type="match status" value="1"/>
</dbReference>
<evidence type="ECO:0000259" key="7">
    <source>
        <dbReference type="Pfam" id="PF03553"/>
    </source>
</evidence>
<keyword evidence="9" id="KW-1185">Reference proteome</keyword>